<evidence type="ECO:0000259" key="1">
    <source>
        <dbReference type="PROSITE" id="PS50404"/>
    </source>
</evidence>
<dbReference type="InterPro" id="IPR040079">
    <property type="entry name" value="Glutathione_S-Trfase"/>
</dbReference>
<keyword evidence="5" id="KW-1185">Reference proteome</keyword>
<organism evidence="3 5">
    <name type="scientific">Sphingomonas koreensis</name>
    <dbReference type="NCBI Taxonomy" id="93064"/>
    <lineage>
        <taxon>Bacteria</taxon>
        <taxon>Pseudomonadati</taxon>
        <taxon>Pseudomonadota</taxon>
        <taxon>Alphaproteobacteria</taxon>
        <taxon>Sphingomonadales</taxon>
        <taxon>Sphingomonadaceae</taxon>
        <taxon>Sphingomonas</taxon>
    </lineage>
</organism>
<dbReference type="KEGG" id="skr:BRX40_07530"/>
<evidence type="ECO:0000313" key="4">
    <source>
        <dbReference type="EMBL" id="RSV00931.1"/>
    </source>
</evidence>
<dbReference type="PROSITE" id="PS50405">
    <property type="entry name" value="GST_CTER"/>
    <property type="match status" value="1"/>
</dbReference>
<dbReference type="Gene3D" id="1.20.1050.10">
    <property type="match status" value="1"/>
</dbReference>
<feature type="domain" description="GST C-terminal" evidence="2">
    <location>
        <begin position="86"/>
        <end position="210"/>
    </location>
</feature>
<dbReference type="InterPro" id="IPR034345">
    <property type="entry name" value="Gtt2-like_N"/>
</dbReference>
<evidence type="ECO:0000313" key="3">
    <source>
        <dbReference type="EMBL" id="APR52297.1"/>
    </source>
</evidence>
<dbReference type="SFLD" id="SFLDS00019">
    <property type="entry name" value="Glutathione_Transferase_(cytos"/>
    <property type="match status" value="1"/>
</dbReference>
<dbReference type="EMBL" id="QQWO01000014">
    <property type="protein sequence ID" value="RSV00931.1"/>
    <property type="molecule type" value="Genomic_DNA"/>
</dbReference>
<proteinExistence type="predicted"/>
<dbReference type="CDD" id="cd03051">
    <property type="entry name" value="GST_N_GTT2_like"/>
    <property type="match status" value="1"/>
</dbReference>
<dbReference type="PANTHER" id="PTHR44051">
    <property type="entry name" value="GLUTATHIONE S-TRANSFERASE-RELATED"/>
    <property type="match status" value="1"/>
</dbReference>
<dbReference type="SUPFAM" id="SSF52833">
    <property type="entry name" value="Thioredoxin-like"/>
    <property type="match status" value="1"/>
</dbReference>
<dbReference type="RefSeq" id="WP_075151184.1">
    <property type="nucleotide sequence ID" value="NZ_CP018820.1"/>
</dbReference>
<dbReference type="PANTHER" id="PTHR44051:SF8">
    <property type="entry name" value="GLUTATHIONE S-TRANSFERASE GSTA"/>
    <property type="match status" value="1"/>
</dbReference>
<keyword evidence="3" id="KW-0808">Transferase</keyword>
<sequence>MKLYDAPWAPSPRRVRIFLAEKGIEVPREAIDLRSGEQLGDAYLLINPRGAVPALELDDGEVLCESAAICRYFEALHPEPSLLGTTAIEIGRIESWTRRIEGDGYAAVVYVLRNTVPAFKDRAIPDAGLSIAQIPELAERGAQMWDGFTRALDRRLEDREWIAGGGYSFADITALVTIDFARAAKLTVPERLVHLGRWHAEASARPSAQA</sequence>
<dbReference type="InterPro" id="IPR036249">
    <property type="entry name" value="Thioredoxin-like_sf"/>
</dbReference>
<dbReference type="AlphaFoldDB" id="A0A1L6J8W9"/>
<evidence type="ECO:0000259" key="2">
    <source>
        <dbReference type="PROSITE" id="PS50405"/>
    </source>
</evidence>
<dbReference type="InterPro" id="IPR004046">
    <property type="entry name" value="GST_C"/>
</dbReference>
<dbReference type="SFLD" id="SFLDG00358">
    <property type="entry name" value="Main_(cytGST)"/>
    <property type="match status" value="1"/>
</dbReference>
<reference evidence="5" key="2">
    <citation type="submission" date="2016-12" db="EMBL/GenBank/DDBJ databases">
        <title>Whole genome sequencing of Sphingomonas sp. ABOJV.</title>
        <authorList>
            <person name="Conlan S."/>
            <person name="Thomas P.J."/>
            <person name="Mullikin J."/>
            <person name="Palmore T.N."/>
            <person name="Frank K.M."/>
            <person name="Segre J.A."/>
        </authorList>
    </citation>
    <scope>NUCLEOTIDE SEQUENCE [LARGE SCALE GENOMIC DNA]</scope>
    <source>
        <strain evidence="5">ABOJV</strain>
    </source>
</reference>
<protein>
    <submittedName>
        <fullName evidence="3">Glutathione S-transferase</fullName>
    </submittedName>
</protein>
<dbReference type="EMBL" id="CP018820">
    <property type="protein sequence ID" value="APR52297.1"/>
    <property type="molecule type" value="Genomic_DNA"/>
</dbReference>
<dbReference type="InterPro" id="IPR010987">
    <property type="entry name" value="Glutathione-S-Trfase_C-like"/>
</dbReference>
<name>A0A1L6J8W9_9SPHN</name>
<dbReference type="Pfam" id="PF00043">
    <property type="entry name" value="GST_C"/>
    <property type="match status" value="1"/>
</dbReference>
<dbReference type="Proteomes" id="UP000286681">
    <property type="component" value="Unassembled WGS sequence"/>
</dbReference>
<evidence type="ECO:0000313" key="6">
    <source>
        <dbReference type="Proteomes" id="UP000286681"/>
    </source>
</evidence>
<dbReference type="Proteomes" id="UP000185161">
    <property type="component" value="Chromosome"/>
</dbReference>
<dbReference type="GO" id="GO:0016740">
    <property type="term" value="F:transferase activity"/>
    <property type="evidence" value="ECO:0007669"/>
    <property type="project" value="UniProtKB-KW"/>
</dbReference>
<dbReference type="GeneID" id="44132403"/>
<dbReference type="Gene3D" id="3.40.30.10">
    <property type="entry name" value="Glutaredoxin"/>
    <property type="match status" value="1"/>
</dbReference>
<dbReference type="InterPro" id="IPR036282">
    <property type="entry name" value="Glutathione-S-Trfase_C_sf"/>
</dbReference>
<dbReference type="Pfam" id="PF13409">
    <property type="entry name" value="GST_N_2"/>
    <property type="match status" value="1"/>
</dbReference>
<accession>A0A1L6J8W9</accession>
<dbReference type="SUPFAM" id="SSF47616">
    <property type="entry name" value="GST C-terminal domain-like"/>
    <property type="match status" value="1"/>
</dbReference>
<dbReference type="PROSITE" id="PS50404">
    <property type="entry name" value="GST_NTER"/>
    <property type="match status" value="1"/>
</dbReference>
<dbReference type="InterPro" id="IPR004045">
    <property type="entry name" value="Glutathione_S-Trfase_N"/>
</dbReference>
<dbReference type="OrthoDB" id="5293590at2"/>
<reference evidence="4 6" key="3">
    <citation type="submission" date="2018-07" db="EMBL/GenBank/DDBJ databases">
        <title>Genomic and Epidemiologic Investigation of an Indolent Hospital Outbreak.</title>
        <authorList>
            <person name="Johnson R.C."/>
            <person name="Deming C."/>
            <person name="Conlan S."/>
            <person name="Zellmer C.J."/>
            <person name="Michelin A.V."/>
            <person name="Lee-Lin S."/>
            <person name="Thomas P.J."/>
            <person name="Park M."/>
            <person name="Weingarten R.A."/>
            <person name="Less J."/>
            <person name="Dekker J.P."/>
            <person name="Frank K.M."/>
            <person name="Musser K.A."/>
            <person name="Mcquiston J.R."/>
            <person name="Henderson D.K."/>
            <person name="Lau A.F."/>
            <person name="Palmore T.N."/>
            <person name="Segre J.A."/>
        </authorList>
    </citation>
    <scope>NUCLEOTIDE SEQUENCE [LARGE SCALE GENOMIC DNA]</scope>
    <source>
        <strain evidence="4 6">SK-NIH.Env10_0317</strain>
    </source>
</reference>
<reference evidence="3" key="1">
    <citation type="submission" date="2016-12" db="EMBL/GenBank/DDBJ databases">
        <title>Whole genome sequencing of Sphingomonas koreensis.</title>
        <authorList>
            <person name="Conlan S."/>
            <person name="Thomas P.J."/>
            <person name="Mullikin J."/>
            <person name="Palmore T.N."/>
            <person name="Frank K.M."/>
            <person name="Segre J.A."/>
        </authorList>
    </citation>
    <scope>NUCLEOTIDE SEQUENCE</scope>
    <source>
        <strain evidence="3">ABOJV</strain>
    </source>
</reference>
<evidence type="ECO:0000313" key="5">
    <source>
        <dbReference type="Proteomes" id="UP000185161"/>
    </source>
</evidence>
<feature type="domain" description="GST N-terminal" evidence="1">
    <location>
        <begin position="1"/>
        <end position="81"/>
    </location>
</feature>
<dbReference type="STRING" id="93064.BRX40_07530"/>
<gene>
    <name evidence="3" type="ORF">BRX40_07530</name>
    <name evidence="4" type="ORF">CA257_15960</name>
</gene>